<proteinExistence type="predicted"/>
<dbReference type="Proteomes" id="UP000324222">
    <property type="component" value="Unassembled WGS sequence"/>
</dbReference>
<comment type="caution">
    <text evidence="1">The sequence shown here is derived from an EMBL/GenBank/DDBJ whole genome shotgun (WGS) entry which is preliminary data.</text>
</comment>
<accession>A0A5B7G9G0</accession>
<evidence type="ECO:0000313" key="2">
    <source>
        <dbReference type="Proteomes" id="UP000324222"/>
    </source>
</evidence>
<reference evidence="1 2" key="1">
    <citation type="submission" date="2019-05" db="EMBL/GenBank/DDBJ databases">
        <title>Another draft genome of Portunus trituberculatus and its Hox gene families provides insights of decapod evolution.</title>
        <authorList>
            <person name="Jeong J.-H."/>
            <person name="Song I."/>
            <person name="Kim S."/>
            <person name="Choi T."/>
            <person name="Kim D."/>
            <person name="Ryu S."/>
            <person name="Kim W."/>
        </authorList>
    </citation>
    <scope>NUCLEOTIDE SEQUENCE [LARGE SCALE GENOMIC DNA]</scope>
    <source>
        <tissue evidence="1">Muscle</tissue>
    </source>
</reference>
<evidence type="ECO:0000313" key="1">
    <source>
        <dbReference type="EMBL" id="MPC55502.1"/>
    </source>
</evidence>
<name>A0A5B7G9G0_PORTR</name>
<keyword evidence="2" id="KW-1185">Reference proteome</keyword>
<protein>
    <submittedName>
        <fullName evidence="1">Uncharacterized protein</fullName>
    </submittedName>
</protein>
<sequence>MSVGLDGRPPIGSNPTTYQLDTLPFVNCFKVTYMSP</sequence>
<dbReference type="AlphaFoldDB" id="A0A5B7G9G0"/>
<dbReference type="EMBL" id="VSRR010013235">
    <property type="protein sequence ID" value="MPC55502.1"/>
    <property type="molecule type" value="Genomic_DNA"/>
</dbReference>
<gene>
    <name evidence="1" type="ORF">E2C01_049439</name>
</gene>
<organism evidence="1 2">
    <name type="scientific">Portunus trituberculatus</name>
    <name type="common">Swimming crab</name>
    <name type="synonym">Neptunus trituberculatus</name>
    <dbReference type="NCBI Taxonomy" id="210409"/>
    <lineage>
        <taxon>Eukaryota</taxon>
        <taxon>Metazoa</taxon>
        <taxon>Ecdysozoa</taxon>
        <taxon>Arthropoda</taxon>
        <taxon>Crustacea</taxon>
        <taxon>Multicrustacea</taxon>
        <taxon>Malacostraca</taxon>
        <taxon>Eumalacostraca</taxon>
        <taxon>Eucarida</taxon>
        <taxon>Decapoda</taxon>
        <taxon>Pleocyemata</taxon>
        <taxon>Brachyura</taxon>
        <taxon>Eubrachyura</taxon>
        <taxon>Portunoidea</taxon>
        <taxon>Portunidae</taxon>
        <taxon>Portuninae</taxon>
        <taxon>Portunus</taxon>
    </lineage>
</organism>